<feature type="compositionally biased region" description="Low complexity" evidence="2">
    <location>
        <begin position="485"/>
        <end position="494"/>
    </location>
</feature>
<feature type="transmembrane region" description="Helical" evidence="3">
    <location>
        <begin position="342"/>
        <end position="367"/>
    </location>
</feature>
<evidence type="ECO:0000256" key="3">
    <source>
        <dbReference type="SAM" id="Phobius"/>
    </source>
</evidence>
<dbReference type="OrthoDB" id="273452at2759"/>
<keyword evidence="3" id="KW-0472">Membrane</keyword>
<evidence type="ECO:0000259" key="4">
    <source>
        <dbReference type="Pfam" id="PF05057"/>
    </source>
</evidence>
<dbReference type="EMBL" id="CENE01000001">
    <property type="protein sequence ID" value="CEQ38825.1"/>
    <property type="molecule type" value="Genomic_DNA"/>
</dbReference>
<feature type="compositionally biased region" description="Basic and acidic residues" evidence="2">
    <location>
        <begin position="428"/>
        <end position="445"/>
    </location>
</feature>
<gene>
    <name evidence="5" type="primary">SPOSA6832_00272</name>
</gene>
<protein>
    <submittedName>
        <fullName evidence="5">SPOSA6832_00272-mRNA-1:cds</fullName>
    </submittedName>
</protein>
<evidence type="ECO:0000256" key="1">
    <source>
        <dbReference type="ARBA" id="ARBA00007920"/>
    </source>
</evidence>
<feature type="compositionally biased region" description="Gly residues" evidence="2">
    <location>
        <begin position="416"/>
        <end position="427"/>
    </location>
</feature>
<dbReference type="Proteomes" id="UP000243876">
    <property type="component" value="Unassembled WGS sequence"/>
</dbReference>
<feature type="compositionally biased region" description="Polar residues" evidence="2">
    <location>
        <begin position="451"/>
        <end position="466"/>
    </location>
</feature>
<dbReference type="SUPFAM" id="SSF53474">
    <property type="entry name" value="alpha/beta-Hydrolases"/>
    <property type="match status" value="2"/>
</dbReference>
<sequence length="570" mass="62929">MTPRPVHLVTVLHGLWGSPSHVEYICQSVITHTARPDAPRSQPRSSSLTRASNGDRDKDVEVVVLPAKLNEFTNTYDGIDLCAERVLTEIDDECKRIEDAGGRVERFSIVGYSLGGLVARYVLGLLDSRTPSFFESVRPVNFATFASPAIGIPKYETFWSGVFRFLGLLSRSGSQLYERDRFLPSRFNPDSPLYSSPPSSSKLGKFLPLGRRDKAEPLLKVMADPRYSFYQALQRFERVEVFANTVNDRTVPFCTGAFEYHDPAKKVAEERGDDPDGELDIREGGLEIALHPKAPIISSYRLVDPSTSANKPIAAAPISRRRFRLRLPLLLRPTTYPFSRPVSLAIIVLLPVALPLSLIYLIGRFLLQGRSSRRRIREMRRLAGGGREGMLERVGVKLREVAELAGTDNPEYAAGLAGGGGGASEHGGGAEREGEGLKRGRRDSSSRTTTYGTAESTPAGSGQSTPALARGGSPPSRLYSTALGSSSSSSSSFSHTPNPEALKYSTDPIFTPSQIFQMEHLNALPQLRKHLAYLPHSRNSHGAIIRRDPRFEQHRIGRKVVDFWAREFRV</sequence>
<dbReference type="InterPro" id="IPR007751">
    <property type="entry name" value="DUF676_lipase-like"/>
</dbReference>
<dbReference type="PANTHER" id="PTHR12482">
    <property type="entry name" value="LIPASE ROG1-RELATED-RELATED"/>
    <property type="match status" value="1"/>
</dbReference>
<reference evidence="6" key="1">
    <citation type="submission" date="2015-02" db="EMBL/GenBank/DDBJ databases">
        <authorList>
            <person name="Gon?alves P."/>
        </authorList>
    </citation>
    <scope>NUCLEOTIDE SEQUENCE [LARGE SCALE GENOMIC DNA]</scope>
</reference>
<keyword evidence="3" id="KW-1133">Transmembrane helix</keyword>
<dbReference type="InterPro" id="IPR029058">
    <property type="entry name" value="AB_hydrolase_fold"/>
</dbReference>
<proteinExistence type="inferred from homology"/>
<feature type="domain" description="DUF676" evidence="4">
    <location>
        <begin position="5"/>
        <end position="255"/>
    </location>
</feature>
<keyword evidence="3" id="KW-0812">Transmembrane</keyword>
<feature type="region of interest" description="Disordered" evidence="2">
    <location>
        <begin position="413"/>
        <end position="499"/>
    </location>
</feature>
<dbReference type="InterPro" id="IPR044294">
    <property type="entry name" value="Lipase-like"/>
</dbReference>
<evidence type="ECO:0000313" key="5">
    <source>
        <dbReference type="EMBL" id="CEQ38825.1"/>
    </source>
</evidence>
<dbReference type="PANTHER" id="PTHR12482:SF62">
    <property type="entry name" value="LIPASE ROG1-RELATED"/>
    <property type="match status" value="1"/>
</dbReference>
<feature type="compositionally biased region" description="Polar residues" evidence="2">
    <location>
        <begin position="42"/>
        <end position="52"/>
    </location>
</feature>
<feature type="non-terminal residue" evidence="5">
    <location>
        <position position="1"/>
    </location>
</feature>
<organism evidence="5 6">
    <name type="scientific">Sporidiobolus salmonicolor</name>
    <name type="common">Yeast-like fungus</name>
    <name type="synonym">Sporobolomyces salmonicolor</name>
    <dbReference type="NCBI Taxonomy" id="5005"/>
    <lineage>
        <taxon>Eukaryota</taxon>
        <taxon>Fungi</taxon>
        <taxon>Dikarya</taxon>
        <taxon>Basidiomycota</taxon>
        <taxon>Pucciniomycotina</taxon>
        <taxon>Microbotryomycetes</taxon>
        <taxon>Sporidiobolales</taxon>
        <taxon>Sporidiobolaceae</taxon>
        <taxon>Sporobolomyces</taxon>
    </lineage>
</organism>
<accession>A0A0D6EGW8</accession>
<name>A0A0D6EGW8_SPOSA</name>
<dbReference type="Pfam" id="PF05057">
    <property type="entry name" value="DUF676"/>
    <property type="match status" value="1"/>
</dbReference>
<dbReference type="AlphaFoldDB" id="A0A0D6EGW8"/>
<comment type="similarity">
    <text evidence="1">Belongs to the putative lipase ROG1 family.</text>
</comment>
<dbReference type="Gene3D" id="3.40.50.1820">
    <property type="entry name" value="alpha/beta hydrolase"/>
    <property type="match status" value="1"/>
</dbReference>
<evidence type="ECO:0000313" key="6">
    <source>
        <dbReference type="Proteomes" id="UP000243876"/>
    </source>
</evidence>
<feature type="region of interest" description="Disordered" evidence="2">
    <location>
        <begin position="35"/>
        <end position="54"/>
    </location>
</feature>
<keyword evidence="6" id="KW-1185">Reference proteome</keyword>
<evidence type="ECO:0000256" key="2">
    <source>
        <dbReference type="SAM" id="MobiDB-lite"/>
    </source>
</evidence>